<organism evidence="1">
    <name type="scientific">Oryza punctata</name>
    <name type="common">Red rice</name>
    <dbReference type="NCBI Taxonomy" id="4537"/>
    <lineage>
        <taxon>Eukaryota</taxon>
        <taxon>Viridiplantae</taxon>
        <taxon>Streptophyta</taxon>
        <taxon>Embryophyta</taxon>
        <taxon>Tracheophyta</taxon>
        <taxon>Spermatophyta</taxon>
        <taxon>Magnoliopsida</taxon>
        <taxon>Liliopsida</taxon>
        <taxon>Poales</taxon>
        <taxon>Poaceae</taxon>
        <taxon>BOP clade</taxon>
        <taxon>Oryzoideae</taxon>
        <taxon>Oryzeae</taxon>
        <taxon>Oryzinae</taxon>
        <taxon>Oryza</taxon>
    </lineage>
</organism>
<protein>
    <submittedName>
        <fullName evidence="1">Uncharacterized protein</fullName>
    </submittedName>
</protein>
<dbReference type="EnsemblPlants" id="OPUNC09G10610.1">
    <property type="protein sequence ID" value="OPUNC09G10610.1"/>
    <property type="gene ID" value="OPUNC09G10610"/>
</dbReference>
<sequence>MAGLGVSVSHGVTLSKIPLAGSGYYKKEQCCAIVLALANPAAVTITNINCGQEGGGAGGTWGEVAAGGRGAEPVN</sequence>
<name>A0A0E0M1U5_ORYPU</name>
<dbReference type="HOGENOM" id="CLU_2675383_0_0_1"/>
<evidence type="ECO:0000313" key="1">
    <source>
        <dbReference type="EnsemblPlants" id="OPUNC09G10610.1"/>
    </source>
</evidence>
<proteinExistence type="predicted"/>
<reference evidence="1" key="1">
    <citation type="submission" date="2015-04" db="UniProtKB">
        <authorList>
            <consortium name="EnsemblPlants"/>
        </authorList>
    </citation>
    <scope>IDENTIFICATION</scope>
</reference>
<dbReference type="AlphaFoldDB" id="A0A0E0M1U5"/>
<keyword evidence="2" id="KW-1185">Reference proteome</keyword>
<reference evidence="1" key="2">
    <citation type="submission" date="2018-05" db="EMBL/GenBank/DDBJ databases">
        <title>OpunRS2 (Oryza punctata Reference Sequence Version 2).</title>
        <authorList>
            <person name="Zhang J."/>
            <person name="Kudrna D."/>
            <person name="Lee S."/>
            <person name="Talag J."/>
            <person name="Welchert J."/>
            <person name="Wing R.A."/>
        </authorList>
    </citation>
    <scope>NUCLEOTIDE SEQUENCE [LARGE SCALE GENOMIC DNA]</scope>
</reference>
<dbReference type="Gramene" id="OPUNC09G10610.1">
    <property type="protein sequence ID" value="OPUNC09G10610.1"/>
    <property type="gene ID" value="OPUNC09G10610"/>
</dbReference>
<accession>A0A0E0M1U5</accession>
<evidence type="ECO:0000313" key="2">
    <source>
        <dbReference type="Proteomes" id="UP000026962"/>
    </source>
</evidence>
<dbReference type="Proteomes" id="UP000026962">
    <property type="component" value="Chromosome 9"/>
</dbReference>